<proteinExistence type="inferred from homology"/>
<dbReference type="Proteomes" id="UP000450676">
    <property type="component" value="Unassembled WGS sequence"/>
</dbReference>
<dbReference type="EMBL" id="WWCU01000002">
    <property type="protein sequence ID" value="MYN06263.1"/>
    <property type="molecule type" value="Genomic_DNA"/>
</dbReference>
<evidence type="ECO:0000256" key="3">
    <source>
        <dbReference type="ARBA" id="ARBA00022475"/>
    </source>
</evidence>
<evidence type="ECO:0000259" key="11">
    <source>
        <dbReference type="Pfam" id="PF00999"/>
    </source>
</evidence>
<evidence type="ECO:0000313" key="13">
    <source>
        <dbReference type="Proteomes" id="UP000450676"/>
    </source>
</evidence>
<dbReference type="GO" id="GO:0015385">
    <property type="term" value="F:sodium:proton antiporter activity"/>
    <property type="evidence" value="ECO:0007669"/>
    <property type="project" value="InterPro"/>
</dbReference>
<comment type="function">
    <text evidence="10">Na(+)/H(+) antiporter that extrudes sodium in exchange for external protons.</text>
</comment>
<gene>
    <name evidence="12" type="ORF">GTP77_02815</name>
</gene>
<organism evidence="12 13">
    <name type="scientific">Pseudoduganella aquatica</name>
    <dbReference type="NCBI Taxonomy" id="2660641"/>
    <lineage>
        <taxon>Bacteria</taxon>
        <taxon>Pseudomonadati</taxon>
        <taxon>Pseudomonadota</taxon>
        <taxon>Betaproteobacteria</taxon>
        <taxon>Burkholderiales</taxon>
        <taxon>Oxalobacteraceae</taxon>
        <taxon>Telluria group</taxon>
        <taxon>Pseudoduganella</taxon>
    </lineage>
</organism>
<feature type="transmembrane region" description="Helical" evidence="10">
    <location>
        <begin position="31"/>
        <end position="49"/>
    </location>
</feature>
<comment type="subcellular location">
    <subcellularLocation>
        <location evidence="10">Cell inner membrane</location>
        <topology evidence="10">Multi-pass membrane protein</topology>
    </subcellularLocation>
    <subcellularLocation>
        <location evidence="1">Cell membrane</location>
        <topology evidence="1">Multi-pass membrane protein</topology>
    </subcellularLocation>
</comment>
<feature type="transmembrane region" description="Helical" evidence="10">
    <location>
        <begin position="240"/>
        <end position="259"/>
    </location>
</feature>
<dbReference type="NCBIfam" id="TIGR00831">
    <property type="entry name" value="a_cpa1"/>
    <property type="match status" value="1"/>
</dbReference>
<evidence type="ECO:0000256" key="8">
    <source>
        <dbReference type="ARBA" id="ARBA00023136"/>
    </source>
</evidence>
<feature type="transmembrane region" description="Helical" evidence="10">
    <location>
        <begin position="271"/>
        <end position="292"/>
    </location>
</feature>
<dbReference type="InterPro" id="IPR018422">
    <property type="entry name" value="Cation/H_exchanger_CPA1"/>
</dbReference>
<feature type="transmembrane region" description="Helical" evidence="10">
    <location>
        <begin position="312"/>
        <end position="337"/>
    </location>
</feature>
<feature type="transmembrane region" description="Helical" evidence="10">
    <location>
        <begin position="6"/>
        <end position="24"/>
    </location>
</feature>
<evidence type="ECO:0000256" key="1">
    <source>
        <dbReference type="ARBA" id="ARBA00004651"/>
    </source>
</evidence>
<dbReference type="Gene3D" id="6.10.140.1330">
    <property type="match status" value="1"/>
</dbReference>
<keyword evidence="9 10" id="KW-0739">Sodium transport</keyword>
<evidence type="ECO:0000313" key="12">
    <source>
        <dbReference type="EMBL" id="MYN06263.1"/>
    </source>
</evidence>
<feature type="transmembrane region" description="Helical" evidence="10">
    <location>
        <begin position="394"/>
        <end position="414"/>
    </location>
</feature>
<evidence type="ECO:0000256" key="7">
    <source>
        <dbReference type="ARBA" id="ARBA00023065"/>
    </source>
</evidence>
<keyword evidence="3" id="KW-1003">Cell membrane</keyword>
<evidence type="ECO:0000256" key="4">
    <source>
        <dbReference type="ARBA" id="ARBA00022692"/>
    </source>
</evidence>
<keyword evidence="4 10" id="KW-0812">Transmembrane</keyword>
<sequence length="543" mass="58804">MDAIETVLAMLLAVVGSAYLVRLLPVAVPLPLMQIALGFVVAAFSRHGIALDPEFFFLLFLPPLLFLDGWRIPKSGLLRDRGVILQLALGLVVFTVLGMGLLIHWMIPAMPLPVAFALAAIISPTDPVAVSAIASRTPIPKRLMHILEGESLLNDASGLVCFRFAVAAALTGTFSLTSATLTFVWLVAGGIGMGVGVTLLIALAQRWLTRHFGEPSGSPILVNLLMPFGAYLLAEHLNASGILAAVAAGVTMSYVELGGHALAATRIQRSAVWDTVQFSLNGVMFVLLGEQLPSILKGARASLEAVGHVNPWWLVLYAFAITLGLMVLRFAWVWTALKLTLFRKSRMGHDAAPPHWRLLLATSLAGARGAITLAGVMTLPLFMPGGQPFPARDLTIFLASAVILLSLLAASIGLPRILSGVDFPEDSEESQEEDRAREVAANAAIAAIERAQIELMSTSVDADLYPQAASRVIALYRHRLVEHTEVEQARQFRKLDMAEKALRMAALHAERKAIFNLARHDHISDETARKLVREIDLSETRFR</sequence>
<comment type="caution">
    <text evidence="12">The sequence shown here is derived from an EMBL/GenBank/DDBJ whole genome shotgun (WGS) entry which is preliminary data.</text>
</comment>
<keyword evidence="5 10" id="KW-1133">Transmembrane helix</keyword>
<accession>A0A7X4H8K9</accession>
<evidence type="ECO:0000256" key="5">
    <source>
        <dbReference type="ARBA" id="ARBA00022989"/>
    </source>
</evidence>
<feature type="domain" description="Cation/H+ exchanger transmembrane" evidence="11">
    <location>
        <begin position="12"/>
        <end position="418"/>
    </location>
</feature>
<dbReference type="GO" id="GO:0005886">
    <property type="term" value="C:plasma membrane"/>
    <property type="evidence" value="ECO:0007669"/>
    <property type="project" value="UniProtKB-SubCell"/>
</dbReference>
<feature type="transmembrane region" description="Helical" evidence="10">
    <location>
        <begin position="358"/>
        <end position="382"/>
    </location>
</feature>
<feature type="transmembrane region" description="Helical" evidence="10">
    <location>
        <begin position="113"/>
        <end position="135"/>
    </location>
</feature>
<reference evidence="12 13" key="1">
    <citation type="submission" date="2019-12" db="EMBL/GenBank/DDBJ databases">
        <title>Novel species isolated from a subtropical stream in China.</title>
        <authorList>
            <person name="Lu H."/>
        </authorList>
    </citation>
    <scope>NUCLEOTIDE SEQUENCE [LARGE SCALE GENOMIC DNA]</scope>
    <source>
        <strain evidence="12 13">FT127W</strain>
    </source>
</reference>
<keyword evidence="13" id="KW-1185">Reference proteome</keyword>
<evidence type="ECO:0000256" key="2">
    <source>
        <dbReference type="ARBA" id="ARBA00022448"/>
    </source>
</evidence>
<dbReference type="RefSeq" id="WP_161070645.1">
    <property type="nucleotide sequence ID" value="NZ_CP086370.1"/>
</dbReference>
<keyword evidence="6 10" id="KW-0915">Sodium</keyword>
<keyword evidence="2 10" id="KW-0813">Transport</keyword>
<keyword evidence="7 10" id="KW-0406">Ion transport</keyword>
<protein>
    <submittedName>
        <fullName evidence="12">Na+/H+ antiporter</fullName>
    </submittedName>
</protein>
<dbReference type="Pfam" id="PF00999">
    <property type="entry name" value="Na_H_Exchanger"/>
    <property type="match status" value="1"/>
</dbReference>
<dbReference type="AlphaFoldDB" id="A0A7X4H8K9"/>
<evidence type="ECO:0000256" key="10">
    <source>
        <dbReference type="RuleBase" id="RU366002"/>
    </source>
</evidence>
<name>A0A7X4H8K9_9BURK</name>
<comment type="similarity">
    <text evidence="10">Belongs to the monovalent cation:proton antiporter 1 (CPA1) transporter (TC 2.A.36) family.</text>
</comment>
<dbReference type="PANTHER" id="PTHR10110">
    <property type="entry name" value="SODIUM/HYDROGEN EXCHANGER"/>
    <property type="match status" value="1"/>
</dbReference>
<evidence type="ECO:0000256" key="6">
    <source>
        <dbReference type="ARBA" id="ARBA00023053"/>
    </source>
</evidence>
<feature type="transmembrane region" description="Helical" evidence="10">
    <location>
        <begin position="84"/>
        <end position="107"/>
    </location>
</feature>
<dbReference type="PANTHER" id="PTHR10110:SF86">
    <property type="entry name" value="SODIUM_HYDROGEN EXCHANGER 7"/>
    <property type="match status" value="1"/>
</dbReference>
<keyword evidence="10" id="KW-0050">Antiport</keyword>
<keyword evidence="10" id="KW-0997">Cell inner membrane</keyword>
<feature type="transmembrane region" description="Helical" evidence="10">
    <location>
        <begin position="55"/>
        <end position="72"/>
    </location>
</feature>
<feature type="transmembrane region" description="Helical" evidence="10">
    <location>
        <begin position="183"/>
        <end position="204"/>
    </location>
</feature>
<dbReference type="GO" id="GO:0015386">
    <property type="term" value="F:potassium:proton antiporter activity"/>
    <property type="evidence" value="ECO:0007669"/>
    <property type="project" value="TreeGrafter"/>
</dbReference>
<evidence type="ECO:0000256" key="9">
    <source>
        <dbReference type="ARBA" id="ARBA00023201"/>
    </source>
</evidence>
<dbReference type="GO" id="GO:0098719">
    <property type="term" value="P:sodium ion import across plasma membrane"/>
    <property type="evidence" value="ECO:0007669"/>
    <property type="project" value="TreeGrafter"/>
</dbReference>
<keyword evidence="8 10" id="KW-0472">Membrane</keyword>
<dbReference type="InterPro" id="IPR006153">
    <property type="entry name" value="Cation/H_exchanger_TM"/>
</dbReference>
<dbReference type="InterPro" id="IPR004705">
    <property type="entry name" value="Cation/H_exchanger_CPA1_bac"/>
</dbReference>
<dbReference type="GO" id="GO:0051453">
    <property type="term" value="P:regulation of intracellular pH"/>
    <property type="evidence" value="ECO:0007669"/>
    <property type="project" value="TreeGrafter"/>
</dbReference>